<feature type="compositionally biased region" description="Basic and acidic residues" evidence="1">
    <location>
        <begin position="137"/>
        <end position="146"/>
    </location>
</feature>
<reference evidence="2" key="1">
    <citation type="journal article" date="2020" name="Stud. Mycol.">
        <title>101 Dothideomycetes genomes: a test case for predicting lifestyles and emergence of pathogens.</title>
        <authorList>
            <person name="Haridas S."/>
            <person name="Albert R."/>
            <person name="Binder M."/>
            <person name="Bloem J."/>
            <person name="Labutti K."/>
            <person name="Salamov A."/>
            <person name="Andreopoulos B."/>
            <person name="Baker S."/>
            <person name="Barry K."/>
            <person name="Bills G."/>
            <person name="Bluhm B."/>
            <person name="Cannon C."/>
            <person name="Castanera R."/>
            <person name="Culley D."/>
            <person name="Daum C."/>
            <person name="Ezra D."/>
            <person name="Gonzalez J."/>
            <person name="Henrissat B."/>
            <person name="Kuo A."/>
            <person name="Liang C."/>
            <person name="Lipzen A."/>
            <person name="Lutzoni F."/>
            <person name="Magnuson J."/>
            <person name="Mondo S."/>
            <person name="Nolan M."/>
            <person name="Ohm R."/>
            <person name="Pangilinan J."/>
            <person name="Park H.-J."/>
            <person name="Ramirez L."/>
            <person name="Alfaro M."/>
            <person name="Sun H."/>
            <person name="Tritt A."/>
            <person name="Yoshinaga Y."/>
            <person name="Zwiers L.-H."/>
            <person name="Turgeon B."/>
            <person name="Goodwin S."/>
            <person name="Spatafora J."/>
            <person name="Crous P."/>
            <person name="Grigoriev I."/>
        </authorList>
    </citation>
    <scope>NUCLEOTIDE SEQUENCE</scope>
    <source>
        <strain evidence="2">HMLAC05119</strain>
    </source>
</reference>
<feature type="compositionally biased region" description="Basic residues" evidence="1">
    <location>
        <begin position="401"/>
        <end position="411"/>
    </location>
</feature>
<dbReference type="OrthoDB" id="3799761at2759"/>
<organism evidence="2 3">
    <name type="scientific">Ampelomyces quisqualis</name>
    <name type="common">Powdery mildew agent</name>
    <dbReference type="NCBI Taxonomy" id="50730"/>
    <lineage>
        <taxon>Eukaryota</taxon>
        <taxon>Fungi</taxon>
        <taxon>Dikarya</taxon>
        <taxon>Ascomycota</taxon>
        <taxon>Pezizomycotina</taxon>
        <taxon>Dothideomycetes</taxon>
        <taxon>Pleosporomycetidae</taxon>
        <taxon>Pleosporales</taxon>
        <taxon>Pleosporineae</taxon>
        <taxon>Phaeosphaeriaceae</taxon>
        <taxon>Ampelomyces</taxon>
    </lineage>
</organism>
<protein>
    <submittedName>
        <fullName evidence="2">Uncharacterized protein</fullName>
    </submittedName>
</protein>
<evidence type="ECO:0000313" key="2">
    <source>
        <dbReference type="EMBL" id="KAF1918224.1"/>
    </source>
</evidence>
<keyword evidence="3" id="KW-1185">Reference proteome</keyword>
<evidence type="ECO:0000256" key="1">
    <source>
        <dbReference type="SAM" id="MobiDB-lite"/>
    </source>
</evidence>
<dbReference type="AlphaFoldDB" id="A0A6A5QUJ8"/>
<feature type="compositionally biased region" description="Polar residues" evidence="1">
    <location>
        <begin position="82"/>
        <end position="93"/>
    </location>
</feature>
<feature type="region of interest" description="Disordered" evidence="1">
    <location>
        <begin position="82"/>
        <end position="219"/>
    </location>
</feature>
<evidence type="ECO:0000313" key="3">
    <source>
        <dbReference type="Proteomes" id="UP000800096"/>
    </source>
</evidence>
<feature type="compositionally biased region" description="Basic and acidic residues" evidence="1">
    <location>
        <begin position="342"/>
        <end position="375"/>
    </location>
</feature>
<sequence>MGEDISSPPCHCFLFYPRFTISLHNTISASHLESAPACHTLVSLIKRVLIFFSFKKPQTSSQSMHSIITALSDFTRPLNTSLEDSIRMPQSHSSQKRRKAAARRAPNLEESVKQASARHNAPTPMWDDASRVMFDVPGDRKSKNEDVVQGGQKTGLNIAPRRGAARRPPPIDSGVLNPAHPNSHGEKGGPDATAGLRAPRNPAHSKIHEDREAVVKRDATVQPASISPIDVLKRPGLGATSSSLTLEHVRRLRGQGQQDAALPTLPAFMPNLPLSGSDWAKPSYEIAEPPACVVPEVSEPIGSPQGRPSKGLETLTKAVEGITIFQNTSSSPPDLRSSKQKSASESHEEVEGSESRKVQPIKTREAVKVEADKSTDSFVSLSREFERVGTPAQDESEHNGAKRKWYKGFRR</sequence>
<dbReference type="EMBL" id="ML979134">
    <property type="protein sequence ID" value="KAF1918224.1"/>
    <property type="molecule type" value="Genomic_DNA"/>
</dbReference>
<feature type="compositionally biased region" description="Basic and acidic residues" evidence="1">
    <location>
        <begin position="206"/>
        <end position="219"/>
    </location>
</feature>
<dbReference type="Proteomes" id="UP000800096">
    <property type="component" value="Unassembled WGS sequence"/>
</dbReference>
<name>A0A6A5QUJ8_AMPQU</name>
<gene>
    <name evidence="2" type="ORF">BDU57DRAFT_192295</name>
</gene>
<feature type="region of interest" description="Disordered" evidence="1">
    <location>
        <begin position="325"/>
        <end position="411"/>
    </location>
</feature>
<accession>A0A6A5QUJ8</accession>
<proteinExistence type="predicted"/>